<evidence type="ECO:0000313" key="2">
    <source>
        <dbReference type="EMBL" id="PIR77697.1"/>
    </source>
</evidence>
<dbReference type="InterPro" id="IPR033469">
    <property type="entry name" value="CYTH-like_dom_sf"/>
</dbReference>
<evidence type="ECO:0000313" key="3">
    <source>
        <dbReference type="Proteomes" id="UP000228528"/>
    </source>
</evidence>
<feature type="domain" description="CYTH" evidence="1">
    <location>
        <begin position="1"/>
        <end position="164"/>
    </location>
</feature>
<dbReference type="Proteomes" id="UP000228528">
    <property type="component" value="Unassembled WGS sequence"/>
</dbReference>
<proteinExistence type="predicted"/>
<dbReference type="Gene3D" id="2.40.320.10">
    <property type="entry name" value="Hypothetical Protein Pfu-838710-001"/>
    <property type="match status" value="1"/>
</dbReference>
<gene>
    <name evidence="2" type="ORF">COU30_01010</name>
</gene>
<reference evidence="3" key="1">
    <citation type="submission" date="2017-09" db="EMBL/GenBank/DDBJ databases">
        <title>Depth-based differentiation of microbial function through sediment-hosted aquifers and enrichment of novel symbionts in the deep terrestrial subsurface.</title>
        <authorList>
            <person name="Probst A.J."/>
            <person name="Ladd B."/>
            <person name="Jarett J.K."/>
            <person name="Geller-Mcgrath D.E."/>
            <person name="Sieber C.M.K."/>
            <person name="Emerson J.B."/>
            <person name="Anantharaman K."/>
            <person name="Thomas B.C."/>
            <person name="Malmstrom R."/>
            <person name="Stieglmeier M."/>
            <person name="Klingl A."/>
            <person name="Woyke T."/>
            <person name="Ryan C.M."/>
            <person name="Banfield J.F."/>
        </authorList>
    </citation>
    <scope>NUCLEOTIDE SEQUENCE [LARGE SCALE GENOMIC DNA]</scope>
</reference>
<dbReference type="SUPFAM" id="SSF55154">
    <property type="entry name" value="CYTH-like phosphatases"/>
    <property type="match status" value="1"/>
</dbReference>
<comment type="caution">
    <text evidence="2">The sequence shown here is derived from an EMBL/GenBank/DDBJ whole genome shotgun (WGS) entry which is preliminary data.</text>
</comment>
<organism evidence="2 3">
    <name type="scientific">Candidatus Magasanikbacteria bacterium CG10_big_fil_rev_8_21_14_0_10_38_6</name>
    <dbReference type="NCBI Taxonomy" id="1974647"/>
    <lineage>
        <taxon>Bacteria</taxon>
        <taxon>Candidatus Magasanikiibacteriota</taxon>
    </lineage>
</organism>
<feature type="non-terminal residue" evidence="2">
    <location>
        <position position="1"/>
    </location>
</feature>
<evidence type="ECO:0000259" key="1">
    <source>
        <dbReference type="PROSITE" id="PS51707"/>
    </source>
</evidence>
<dbReference type="AlphaFoldDB" id="A0A2M6P1X5"/>
<accession>A0A2M6P1X5</accession>
<dbReference type="Pfam" id="PF01928">
    <property type="entry name" value="CYTH"/>
    <property type="match status" value="1"/>
</dbReference>
<dbReference type="InterPro" id="IPR023577">
    <property type="entry name" value="CYTH_domain"/>
</dbReference>
<dbReference type="EMBL" id="PFBW01000044">
    <property type="protein sequence ID" value="PIR77697.1"/>
    <property type="molecule type" value="Genomic_DNA"/>
</dbReference>
<name>A0A2M6P1X5_9BACT</name>
<sequence>FEATFVHIDKENIRKKLDALSASIVHKEYIMKRMVFHPPVESKGSWMRVRQEANIITMSYKKVTGNNIEDQKESLVTVTNFDDAVQFLESIGARKKAYQENKRELWKLNEVEITIDTWPGLLPYIEIEARSEKLVQQVTKQLGFEYKEAIFGAADEIYYRELGVPKSIINDHTPEITFQHPPKKYVA</sequence>
<dbReference type="PROSITE" id="PS51707">
    <property type="entry name" value="CYTH"/>
    <property type="match status" value="1"/>
</dbReference>
<protein>
    <recommendedName>
        <fullName evidence="1">CYTH domain-containing protein</fullName>
    </recommendedName>
</protein>